<feature type="region of interest" description="Disordered" evidence="1">
    <location>
        <begin position="196"/>
        <end position="215"/>
    </location>
</feature>
<dbReference type="STRING" id="1448321.A0A317VEV2"/>
<evidence type="ECO:0000256" key="1">
    <source>
        <dbReference type="SAM" id="MobiDB-lite"/>
    </source>
</evidence>
<feature type="compositionally biased region" description="Polar residues" evidence="1">
    <location>
        <begin position="71"/>
        <end position="87"/>
    </location>
</feature>
<evidence type="ECO:0000313" key="3">
    <source>
        <dbReference type="Proteomes" id="UP000247233"/>
    </source>
</evidence>
<dbReference type="VEuPathDB" id="FungiDB:BO70DRAFT_389230"/>
<dbReference type="RefSeq" id="XP_025396557.1">
    <property type="nucleotide sequence ID" value="XM_025546063.1"/>
</dbReference>
<feature type="region of interest" description="Disordered" evidence="1">
    <location>
        <begin position="28"/>
        <end position="87"/>
    </location>
</feature>
<feature type="region of interest" description="Disordered" evidence="1">
    <location>
        <begin position="473"/>
        <end position="512"/>
    </location>
</feature>
<dbReference type="OrthoDB" id="5422510at2759"/>
<dbReference type="EMBL" id="MSFL01000025">
    <property type="protein sequence ID" value="PWY72903.1"/>
    <property type="molecule type" value="Genomic_DNA"/>
</dbReference>
<name>A0A317VEV2_9EURO</name>
<comment type="caution">
    <text evidence="2">The sequence shown here is derived from an EMBL/GenBank/DDBJ whole genome shotgun (WGS) entry which is preliminary data.</text>
</comment>
<dbReference type="GeneID" id="37068300"/>
<dbReference type="Proteomes" id="UP000247233">
    <property type="component" value="Unassembled WGS sequence"/>
</dbReference>
<dbReference type="PANTHER" id="PTHR42032">
    <property type="entry name" value="YALI0E30679P"/>
    <property type="match status" value="1"/>
</dbReference>
<sequence>MALARNPQTADSSWRLVDRFSLGSIRVYPRPDRQLTRPPSSPLDDSSPRSRPPDSMNLRHRGTARSATFAEGTTNFPGQRRNSNFSDSVSEARNSIRSSTDDILFPRAAKSNDVHSTNEESHWHSAPLGLALLPAIAGIFFQNGSAVVTDVTLLVLAAIFLNWSVRLPWDWYRSAQAVRLADSYFDATDLPLDSETEDHLSAQKPQDHETGPENQHFSENAAAVAASRELQLHELAALASCFILPLIGTWLLHTIRSKLSRPSEGLVSNYNLTIFLLASEIRPVSHLLKLVQARTLHLQRIVVSSSEDETKRVDASKVIDLAKRLEELEAHVAETAAARLSASNQPQARSSAQDREITRSTITEVRKAFQSDIDALNRAVRRYEKRTAVSAYQTDSRLQALETKMHDALSLAVAAHHTSAQRPRGLVDWFLAAMWIPIQLTISTVCLPMQVAGACRNYLKALFLSFFSKEAPSSIHTKGKTVQDNPRSQKRSKRTEDAIDPPRGLNPIQESN</sequence>
<accession>A0A317VEV2</accession>
<keyword evidence="3" id="KW-1185">Reference proteome</keyword>
<evidence type="ECO:0000313" key="2">
    <source>
        <dbReference type="EMBL" id="PWY72903.1"/>
    </source>
</evidence>
<feature type="compositionally biased region" description="Basic and acidic residues" evidence="1">
    <location>
        <begin position="197"/>
        <end position="211"/>
    </location>
</feature>
<gene>
    <name evidence="2" type="ORF">BO70DRAFT_389230</name>
</gene>
<feature type="compositionally biased region" description="Polar residues" evidence="1">
    <location>
        <begin position="474"/>
        <end position="486"/>
    </location>
</feature>
<dbReference type="PANTHER" id="PTHR42032:SF1">
    <property type="entry name" value="YALI0E30679P"/>
    <property type="match status" value="1"/>
</dbReference>
<dbReference type="AlphaFoldDB" id="A0A317VEV2"/>
<protein>
    <submittedName>
        <fullName evidence="2">Uncharacterized protein</fullName>
    </submittedName>
</protein>
<proteinExistence type="predicted"/>
<reference evidence="2 3" key="1">
    <citation type="submission" date="2016-12" db="EMBL/GenBank/DDBJ databases">
        <title>The genomes of Aspergillus section Nigri reveals drivers in fungal speciation.</title>
        <authorList>
            <consortium name="DOE Joint Genome Institute"/>
            <person name="Vesth T.C."/>
            <person name="Nybo J."/>
            <person name="Theobald S."/>
            <person name="Brandl J."/>
            <person name="Frisvad J.C."/>
            <person name="Nielsen K.F."/>
            <person name="Lyhne E.K."/>
            <person name="Kogle M.E."/>
            <person name="Kuo A."/>
            <person name="Riley R."/>
            <person name="Clum A."/>
            <person name="Nolan M."/>
            <person name="Lipzen A."/>
            <person name="Salamov A."/>
            <person name="Henrissat B."/>
            <person name="Wiebenga A."/>
            <person name="De Vries R.P."/>
            <person name="Grigoriev I.V."/>
            <person name="Mortensen U.H."/>
            <person name="Andersen M.R."/>
            <person name="Baker S.E."/>
        </authorList>
    </citation>
    <scope>NUCLEOTIDE SEQUENCE [LARGE SCALE GENOMIC DNA]</scope>
    <source>
        <strain evidence="2 3">CBS 117.55</strain>
    </source>
</reference>
<organism evidence="2 3">
    <name type="scientific">Aspergillus heteromorphus CBS 117.55</name>
    <dbReference type="NCBI Taxonomy" id="1448321"/>
    <lineage>
        <taxon>Eukaryota</taxon>
        <taxon>Fungi</taxon>
        <taxon>Dikarya</taxon>
        <taxon>Ascomycota</taxon>
        <taxon>Pezizomycotina</taxon>
        <taxon>Eurotiomycetes</taxon>
        <taxon>Eurotiomycetidae</taxon>
        <taxon>Eurotiales</taxon>
        <taxon>Aspergillaceae</taxon>
        <taxon>Aspergillus</taxon>
        <taxon>Aspergillus subgen. Circumdati</taxon>
    </lineage>
</organism>